<evidence type="ECO:0000313" key="3">
    <source>
        <dbReference type="Proteomes" id="UP000325081"/>
    </source>
</evidence>
<sequence>MAMRPLTMRAGLCPLLRSRVIQFLVRSSRVLQVSPMVKYSALTLFADRFYPALSSLEDGKGTENWLLHPIGESNLQLFALVSLWVTSKIHDTPPLSVKSLKSLSDKNIKEQHYTNGDLLEAFVEKVLKFGIGTSNIAFVLVEELIAQLTVVARVGEHVKFEACMEVMDLLYECEEMTSLLHSSPQALAASIVVVAYVITVPLQMWEFPVVPWVMFVSSCKEKELLDRIKIILKHIFEH</sequence>
<dbReference type="OrthoDB" id="1923367at2759"/>
<accession>A0A5A7PJQ7</accession>
<evidence type="ECO:0000259" key="1">
    <source>
        <dbReference type="Pfam" id="PF00134"/>
    </source>
</evidence>
<gene>
    <name evidence="2" type="ORF">STAS_09074</name>
</gene>
<dbReference type="CDD" id="cd00043">
    <property type="entry name" value="CYCLIN_SF"/>
    <property type="match status" value="1"/>
</dbReference>
<dbReference type="SUPFAM" id="SSF47954">
    <property type="entry name" value="Cyclin-like"/>
    <property type="match status" value="1"/>
</dbReference>
<dbReference type="InterPro" id="IPR006671">
    <property type="entry name" value="Cyclin_N"/>
</dbReference>
<name>A0A5A7PJQ7_STRAF</name>
<dbReference type="EMBL" id="BKCP01004650">
    <property type="protein sequence ID" value="GER32964.1"/>
    <property type="molecule type" value="Genomic_DNA"/>
</dbReference>
<protein>
    <submittedName>
        <fullName evidence="2">Cyclin-like protein</fullName>
    </submittedName>
</protein>
<proteinExistence type="predicted"/>
<evidence type="ECO:0000313" key="2">
    <source>
        <dbReference type="EMBL" id="GER32964.1"/>
    </source>
</evidence>
<dbReference type="AlphaFoldDB" id="A0A5A7PJQ7"/>
<dbReference type="Proteomes" id="UP000325081">
    <property type="component" value="Unassembled WGS sequence"/>
</dbReference>
<comment type="caution">
    <text evidence="2">The sequence shown here is derived from an EMBL/GenBank/DDBJ whole genome shotgun (WGS) entry which is preliminary data.</text>
</comment>
<reference evidence="3" key="1">
    <citation type="journal article" date="2019" name="Curr. Biol.">
        <title>Genome Sequence of Striga asiatica Provides Insight into the Evolution of Plant Parasitism.</title>
        <authorList>
            <person name="Yoshida S."/>
            <person name="Kim S."/>
            <person name="Wafula E.K."/>
            <person name="Tanskanen J."/>
            <person name="Kim Y.M."/>
            <person name="Honaas L."/>
            <person name="Yang Z."/>
            <person name="Spallek T."/>
            <person name="Conn C.E."/>
            <person name="Ichihashi Y."/>
            <person name="Cheong K."/>
            <person name="Cui S."/>
            <person name="Der J.P."/>
            <person name="Gundlach H."/>
            <person name="Jiao Y."/>
            <person name="Hori C."/>
            <person name="Ishida J.K."/>
            <person name="Kasahara H."/>
            <person name="Kiba T."/>
            <person name="Kim M.S."/>
            <person name="Koo N."/>
            <person name="Laohavisit A."/>
            <person name="Lee Y.H."/>
            <person name="Lumba S."/>
            <person name="McCourt P."/>
            <person name="Mortimer J.C."/>
            <person name="Mutuku J.M."/>
            <person name="Nomura T."/>
            <person name="Sasaki-Sekimoto Y."/>
            <person name="Seto Y."/>
            <person name="Wang Y."/>
            <person name="Wakatake T."/>
            <person name="Sakakibara H."/>
            <person name="Demura T."/>
            <person name="Yamaguchi S."/>
            <person name="Yoneyama K."/>
            <person name="Manabe R.I."/>
            <person name="Nelson D.C."/>
            <person name="Schulman A.H."/>
            <person name="Timko M.P."/>
            <person name="dePamphilis C.W."/>
            <person name="Choi D."/>
            <person name="Shirasu K."/>
        </authorList>
    </citation>
    <scope>NUCLEOTIDE SEQUENCE [LARGE SCALE GENOMIC DNA]</scope>
    <source>
        <strain evidence="3">cv. UVA1</strain>
    </source>
</reference>
<dbReference type="InterPro" id="IPR036915">
    <property type="entry name" value="Cyclin-like_sf"/>
</dbReference>
<organism evidence="2 3">
    <name type="scientific">Striga asiatica</name>
    <name type="common">Asiatic witchweed</name>
    <name type="synonym">Buchnera asiatica</name>
    <dbReference type="NCBI Taxonomy" id="4170"/>
    <lineage>
        <taxon>Eukaryota</taxon>
        <taxon>Viridiplantae</taxon>
        <taxon>Streptophyta</taxon>
        <taxon>Embryophyta</taxon>
        <taxon>Tracheophyta</taxon>
        <taxon>Spermatophyta</taxon>
        <taxon>Magnoliopsida</taxon>
        <taxon>eudicotyledons</taxon>
        <taxon>Gunneridae</taxon>
        <taxon>Pentapetalae</taxon>
        <taxon>asterids</taxon>
        <taxon>lamiids</taxon>
        <taxon>Lamiales</taxon>
        <taxon>Orobanchaceae</taxon>
        <taxon>Buchnereae</taxon>
        <taxon>Striga</taxon>
    </lineage>
</organism>
<feature type="domain" description="Cyclin N-terminal" evidence="1">
    <location>
        <begin position="16"/>
        <end position="114"/>
    </location>
</feature>
<dbReference type="Gene3D" id="1.10.472.10">
    <property type="entry name" value="Cyclin-like"/>
    <property type="match status" value="1"/>
</dbReference>
<dbReference type="Pfam" id="PF00134">
    <property type="entry name" value="Cyclin_N"/>
    <property type="match status" value="1"/>
</dbReference>
<keyword evidence="3" id="KW-1185">Reference proteome</keyword>